<dbReference type="SMART" id="SM00382">
    <property type="entry name" value="AAA"/>
    <property type="match status" value="1"/>
</dbReference>
<evidence type="ECO:0000256" key="1">
    <source>
        <dbReference type="ARBA" id="ARBA00022448"/>
    </source>
</evidence>
<dbReference type="SUPFAM" id="SSF52540">
    <property type="entry name" value="P-loop containing nucleoside triphosphate hydrolases"/>
    <property type="match status" value="1"/>
</dbReference>
<protein>
    <submittedName>
        <fullName evidence="5">ABC-type multidrug transport system, ATPase component</fullName>
    </submittedName>
</protein>
<feature type="domain" description="ABC transporter" evidence="4">
    <location>
        <begin position="7"/>
        <end position="228"/>
    </location>
</feature>
<keyword evidence="2" id="KW-0547">Nucleotide-binding</keyword>
<keyword evidence="6" id="KW-1185">Reference proteome</keyword>
<keyword evidence="1" id="KW-0813">Transport</keyword>
<dbReference type="InterPro" id="IPR050763">
    <property type="entry name" value="ABC_transporter_ATP-binding"/>
</dbReference>
<reference evidence="5" key="1">
    <citation type="submission" date="2006-04" db="EMBL/GenBank/DDBJ databases">
        <title>Complete sequence of chromosome of Deinococcus geothermalis DSM 11300.</title>
        <authorList>
            <consortium name="US DOE Joint Genome Institute"/>
            <person name="Copeland A."/>
            <person name="Lucas S."/>
            <person name="Lapidus A."/>
            <person name="Barry K."/>
            <person name="Detter J.C."/>
            <person name="Glavina del Rio T."/>
            <person name="Hammon N."/>
            <person name="Israni S."/>
            <person name="Dalin E."/>
            <person name="Tice H."/>
            <person name="Pitluck S."/>
            <person name="Brettin T."/>
            <person name="Bruce D."/>
            <person name="Han C."/>
            <person name="Tapia R."/>
            <person name="Saunders E."/>
            <person name="Gilna P."/>
            <person name="Schmutz J."/>
            <person name="Larimer F."/>
            <person name="Land M."/>
            <person name="Hauser L."/>
            <person name="Kyrpides N."/>
            <person name="Kim E."/>
            <person name="Daly M.J."/>
            <person name="Fredrickson J.K."/>
            <person name="Makarova K.S."/>
            <person name="Gaidamakova E.K."/>
            <person name="Zhai M."/>
            <person name="Richardson P."/>
        </authorList>
    </citation>
    <scope>NUCLEOTIDE SEQUENCE</scope>
    <source>
        <strain evidence="5">DSM 11300</strain>
    </source>
</reference>
<evidence type="ECO:0000313" key="5">
    <source>
        <dbReference type="EMBL" id="ABF44490.1"/>
    </source>
</evidence>
<evidence type="ECO:0000256" key="2">
    <source>
        <dbReference type="ARBA" id="ARBA00022741"/>
    </source>
</evidence>
<dbReference type="Gene3D" id="3.40.50.300">
    <property type="entry name" value="P-loop containing nucleotide triphosphate hydrolases"/>
    <property type="match status" value="1"/>
</dbReference>
<dbReference type="eggNOG" id="COG1131">
    <property type="taxonomic scope" value="Bacteria"/>
</dbReference>
<keyword evidence="3" id="KW-0067">ATP-binding</keyword>
<dbReference type="GO" id="GO:0005524">
    <property type="term" value="F:ATP binding"/>
    <property type="evidence" value="ECO:0007669"/>
    <property type="project" value="UniProtKB-KW"/>
</dbReference>
<evidence type="ECO:0000259" key="4">
    <source>
        <dbReference type="PROSITE" id="PS50893"/>
    </source>
</evidence>
<dbReference type="RefSeq" id="WP_011529337.1">
    <property type="nucleotide sequence ID" value="NC_008025.1"/>
</dbReference>
<dbReference type="KEGG" id="dge:Dgeo_0187"/>
<dbReference type="STRING" id="319795.Dgeo_0187"/>
<dbReference type="Pfam" id="PF00005">
    <property type="entry name" value="ABC_tran"/>
    <property type="match status" value="1"/>
</dbReference>
<dbReference type="PANTHER" id="PTHR42711:SF17">
    <property type="entry name" value="ABC TRANSPORTER ATP-BINDING PROTEIN"/>
    <property type="match status" value="1"/>
</dbReference>
<dbReference type="InterPro" id="IPR003439">
    <property type="entry name" value="ABC_transporter-like_ATP-bd"/>
</dbReference>
<name>Q1J1Z4_DEIGD</name>
<dbReference type="EMBL" id="CP000359">
    <property type="protein sequence ID" value="ABF44490.1"/>
    <property type="molecule type" value="Genomic_DNA"/>
</dbReference>
<dbReference type="InterPro" id="IPR027417">
    <property type="entry name" value="P-loop_NTPase"/>
</dbReference>
<dbReference type="CDD" id="cd03230">
    <property type="entry name" value="ABC_DR_subfamily_A"/>
    <property type="match status" value="1"/>
</dbReference>
<dbReference type="PANTHER" id="PTHR42711">
    <property type="entry name" value="ABC TRANSPORTER ATP-BINDING PROTEIN"/>
    <property type="match status" value="1"/>
</dbReference>
<organism evidence="5 6">
    <name type="scientific">Deinococcus geothermalis (strain DSM 11300 / CIP 105573 / AG-3a)</name>
    <dbReference type="NCBI Taxonomy" id="319795"/>
    <lineage>
        <taxon>Bacteria</taxon>
        <taxon>Thermotogati</taxon>
        <taxon>Deinococcota</taxon>
        <taxon>Deinococci</taxon>
        <taxon>Deinococcales</taxon>
        <taxon>Deinococcaceae</taxon>
        <taxon>Deinococcus</taxon>
    </lineage>
</organism>
<proteinExistence type="predicted"/>
<dbReference type="PROSITE" id="PS50893">
    <property type="entry name" value="ABC_TRANSPORTER_2"/>
    <property type="match status" value="1"/>
</dbReference>
<accession>Q1J1Z4</accession>
<dbReference type="InterPro" id="IPR017871">
    <property type="entry name" value="ABC_transporter-like_CS"/>
</dbReference>
<dbReference type="Pfam" id="PF13732">
    <property type="entry name" value="DrrA1-3_C"/>
    <property type="match status" value="1"/>
</dbReference>
<evidence type="ECO:0000313" key="6">
    <source>
        <dbReference type="Proteomes" id="UP000002431"/>
    </source>
</evidence>
<gene>
    <name evidence="5" type="ordered locus">Dgeo_0187</name>
</gene>
<evidence type="ECO:0000256" key="3">
    <source>
        <dbReference type="ARBA" id="ARBA00022840"/>
    </source>
</evidence>
<sequence length="299" mass="31619">MNAEATIELCGVSKRFGRVQALHDLNLSIRAGELTALLGPNGAGKTTAIELMLGLLQPTAGTVRVLGNRPQAARTQVGVMPQESALPAALTVHEVVTLFAHMYPAPLAVKEALALADLLPLAGRRAGALSGGQARRLAFALAVVGNPAVLYLDEPTTGMDAGSRQAFWRAVERMKEDHKTILLTTHYLEEAERTADRVVVMNAGQILADGTPEQLRARVATARVRFTSDLTLAELRQLPGVESAEVDAQGHAALTTRTPEALVTALVQSGLPFSELEVTRASLEDAFLSLTANKPGVAA</sequence>
<dbReference type="PROSITE" id="PS00211">
    <property type="entry name" value="ABC_TRANSPORTER_1"/>
    <property type="match status" value="1"/>
</dbReference>
<dbReference type="Proteomes" id="UP000002431">
    <property type="component" value="Chromosome"/>
</dbReference>
<dbReference type="InterPro" id="IPR025302">
    <property type="entry name" value="DrrA1/2-like_C"/>
</dbReference>
<dbReference type="HOGENOM" id="CLU_000604_1_2_0"/>
<dbReference type="InterPro" id="IPR003593">
    <property type="entry name" value="AAA+_ATPase"/>
</dbReference>
<dbReference type="AlphaFoldDB" id="Q1J1Z4"/>
<dbReference type="GO" id="GO:0016887">
    <property type="term" value="F:ATP hydrolysis activity"/>
    <property type="evidence" value="ECO:0007669"/>
    <property type="project" value="InterPro"/>
</dbReference>